<dbReference type="GO" id="GO:0005524">
    <property type="term" value="F:ATP binding"/>
    <property type="evidence" value="ECO:0007669"/>
    <property type="project" value="InterPro"/>
</dbReference>
<dbReference type="Gene3D" id="1.20.120.1910">
    <property type="entry name" value="Cysteine-tRNA ligase, C-terminal anti-codon recognition domain"/>
    <property type="match status" value="1"/>
</dbReference>
<name>X1PLF9_9ZZZZ</name>
<reference evidence="1" key="1">
    <citation type="journal article" date="2014" name="Front. Microbiol.">
        <title>High frequency of phylogenetically diverse reductive dehalogenase-homologous genes in deep subseafloor sedimentary metagenomes.</title>
        <authorList>
            <person name="Kawai M."/>
            <person name="Futagami T."/>
            <person name="Toyoda A."/>
            <person name="Takaki Y."/>
            <person name="Nishi S."/>
            <person name="Hori S."/>
            <person name="Arai W."/>
            <person name="Tsubouchi T."/>
            <person name="Morono Y."/>
            <person name="Uchiyama I."/>
            <person name="Ito T."/>
            <person name="Fujiyama A."/>
            <person name="Inagaki F."/>
            <person name="Takami H."/>
        </authorList>
    </citation>
    <scope>NUCLEOTIDE SEQUENCE</scope>
    <source>
        <strain evidence="1">Expedition CK06-06</strain>
    </source>
</reference>
<dbReference type="EMBL" id="BARV01023713">
    <property type="protein sequence ID" value="GAI39895.1"/>
    <property type="molecule type" value="Genomic_DNA"/>
</dbReference>
<dbReference type="GO" id="GO:0006418">
    <property type="term" value="P:tRNA aminoacylation for protein translation"/>
    <property type="evidence" value="ECO:0007669"/>
    <property type="project" value="InterPro"/>
</dbReference>
<proteinExistence type="predicted"/>
<gene>
    <name evidence="1" type="ORF">S06H3_38849</name>
</gene>
<organism evidence="1">
    <name type="scientific">marine sediment metagenome</name>
    <dbReference type="NCBI Taxonomy" id="412755"/>
    <lineage>
        <taxon>unclassified sequences</taxon>
        <taxon>metagenomes</taxon>
        <taxon>ecological metagenomes</taxon>
    </lineage>
</organism>
<comment type="caution">
    <text evidence="1">The sequence shown here is derived from an EMBL/GenBank/DDBJ whole genome shotgun (WGS) entry which is preliminary data.</text>
</comment>
<accession>X1PLF9</accession>
<dbReference type="GO" id="GO:0004812">
    <property type="term" value="F:aminoacyl-tRNA ligase activity"/>
    <property type="evidence" value="ECO:0007669"/>
    <property type="project" value="InterPro"/>
</dbReference>
<dbReference type="InterPro" id="IPR009080">
    <property type="entry name" value="tRNAsynth_Ia_anticodon-bd"/>
</dbReference>
<protein>
    <recommendedName>
        <fullName evidence="2">Cysteinyl-tRNA synthetase class Ia DALR domain-containing protein</fullName>
    </recommendedName>
</protein>
<feature type="non-terminal residue" evidence="1">
    <location>
        <position position="1"/>
    </location>
</feature>
<sequence length="61" mass="6940">ALNTGIDAEDIRGHINWVVTIRDLLRNNKQWQLADDIRTKLGELGIALEDTPKGTVCKRKR</sequence>
<evidence type="ECO:0008006" key="2">
    <source>
        <dbReference type="Google" id="ProtNLM"/>
    </source>
</evidence>
<dbReference type="SUPFAM" id="SSF47323">
    <property type="entry name" value="Anticodon-binding domain of a subclass of class I aminoacyl-tRNA synthetases"/>
    <property type="match status" value="1"/>
</dbReference>
<dbReference type="AlphaFoldDB" id="X1PLF9"/>
<evidence type="ECO:0000313" key="1">
    <source>
        <dbReference type="EMBL" id="GAI39895.1"/>
    </source>
</evidence>